<organism evidence="2 3">
    <name type="scientific">Larimichthys crocea</name>
    <name type="common">Large yellow croaker</name>
    <name type="synonym">Pseudosciaena crocea</name>
    <dbReference type="NCBI Taxonomy" id="215358"/>
    <lineage>
        <taxon>Eukaryota</taxon>
        <taxon>Metazoa</taxon>
        <taxon>Chordata</taxon>
        <taxon>Craniata</taxon>
        <taxon>Vertebrata</taxon>
        <taxon>Euteleostomi</taxon>
        <taxon>Actinopterygii</taxon>
        <taxon>Neopterygii</taxon>
        <taxon>Teleostei</taxon>
        <taxon>Neoteleostei</taxon>
        <taxon>Acanthomorphata</taxon>
        <taxon>Eupercaria</taxon>
        <taxon>Sciaenidae</taxon>
        <taxon>Larimichthys</taxon>
    </lineage>
</organism>
<dbReference type="EMBL" id="REGW02000020">
    <property type="protein sequence ID" value="KAE8281209.1"/>
    <property type="molecule type" value="Genomic_DNA"/>
</dbReference>
<evidence type="ECO:0000313" key="2">
    <source>
        <dbReference type="EMBL" id="KAE8281209.1"/>
    </source>
</evidence>
<dbReference type="InterPro" id="IPR052338">
    <property type="entry name" value="Transposase_5"/>
</dbReference>
<dbReference type="PANTHER" id="PTHR23022:SF135">
    <property type="entry name" value="SI:DKEY-77F5.3"/>
    <property type="match status" value="1"/>
</dbReference>
<evidence type="ECO:0000259" key="1">
    <source>
        <dbReference type="Pfam" id="PF13358"/>
    </source>
</evidence>
<dbReference type="Proteomes" id="UP000424527">
    <property type="component" value="Unassembled WGS sequence"/>
</dbReference>
<evidence type="ECO:0000313" key="3">
    <source>
        <dbReference type="Proteomes" id="UP000424527"/>
    </source>
</evidence>
<feature type="domain" description="Tc1-like transposase DDE" evidence="1">
    <location>
        <begin position="131"/>
        <end position="275"/>
    </location>
</feature>
<dbReference type="InterPro" id="IPR036397">
    <property type="entry name" value="RNaseH_sf"/>
</dbReference>
<keyword evidence="3" id="KW-1185">Reference proteome</keyword>
<dbReference type="Gene3D" id="3.30.420.10">
    <property type="entry name" value="Ribonuclease H-like superfamily/Ribonuclease H"/>
    <property type="match status" value="1"/>
</dbReference>
<comment type="caution">
    <text evidence="2">The sequence shown here is derived from an EMBL/GenBank/DDBJ whole genome shotgun (WGS) entry which is preliminary data.</text>
</comment>
<protein>
    <recommendedName>
        <fullName evidence="1">Tc1-like transposase DDE domain-containing protein</fullName>
    </recommendedName>
</protein>
<dbReference type="PANTHER" id="PTHR23022">
    <property type="entry name" value="TRANSPOSABLE ELEMENT-RELATED"/>
    <property type="match status" value="1"/>
</dbReference>
<sequence length="316" mass="36601">MTHINRENSQQIRLMRASGKSAHEIQQHFARLGIQVSLRTVRYHFKERQPRRSCPRKLHDHILTAIEEVRKTSDKMNARAVQQKIEADFGVQLSLTSIRRAPRNPICKTRNKIARLQQALQWMESGETWHDVLFSDTTSVSLKHYGRVHFHRGDHFVGKPQSKYALKFYIWGLISRQGAGPMVIFEGTMDKQYFENTIIKELAAPYIREHFGSKHRFFQDNDPQHTAAATCIASEGINWVRTPPDSPDFNPIKLVWRSMKDFIRKEAKPGTRHDLVQAVEFFWDTKLTKDFCNEVISGLSDVQRLVVKNKGGHSGK</sequence>
<reference evidence="2 3" key="1">
    <citation type="submission" date="2019-07" db="EMBL/GenBank/DDBJ databases">
        <title>Chromosome genome assembly for large yellow croaker.</title>
        <authorList>
            <person name="Xiao S."/>
        </authorList>
    </citation>
    <scope>NUCLEOTIDE SEQUENCE [LARGE SCALE GENOMIC DNA]</scope>
    <source>
        <strain evidence="2">JMULYC20181020</strain>
        <tissue evidence="2">Muscle</tissue>
    </source>
</reference>
<accession>A0A6G0HPQ2</accession>
<dbReference type="GO" id="GO:0003676">
    <property type="term" value="F:nucleic acid binding"/>
    <property type="evidence" value="ECO:0007669"/>
    <property type="project" value="InterPro"/>
</dbReference>
<proteinExistence type="predicted"/>
<gene>
    <name evidence="2" type="ORF">D5F01_LYC20183</name>
</gene>
<dbReference type="Pfam" id="PF13358">
    <property type="entry name" value="DDE_3"/>
    <property type="match status" value="1"/>
</dbReference>
<dbReference type="AlphaFoldDB" id="A0A6G0HPQ2"/>
<dbReference type="InterPro" id="IPR038717">
    <property type="entry name" value="Tc1-like_DDE_dom"/>
</dbReference>
<name>A0A6G0HPQ2_LARCR</name>